<dbReference type="EMBL" id="BAAARJ010000018">
    <property type="protein sequence ID" value="GAA2628977.1"/>
    <property type="molecule type" value="Genomic_DNA"/>
</dbReference>
<evidence type="ECO:0000313" key="3">
    <source>
        <dbReference type="Proteomes" id="UP001501447"/>
    </source>
</evidence>
<protein>
    <submittedName>
        <fullName evidence="2">Uncharacterized protein</fullName>
    </submittedName>
</protein>
<accession>A0ABN3QL05</accession>
<feature type="compositionally biased region" description="Low complexity" evidence="1">
    <location>
        <begin position="108"/>
        <end position="122"/>
    </location>
</feature>
<dbReference type="Proteomes" id="UP001501447">
    <property type="component" value="Unassembled WGS sequence"/>
</dbReference>
<name>A0ABN3QL05_9ACTN</name>
<organism evidence="2 3">
    <name type="scientific">Streptomyces axinellae</name>
    <dbReference type="NCBI Taxonomy" id="552788"/>
    <lineage>
        <taxon>Bacteria</taxon>
        <taxon>Bacillati</taxon>
        <taxon>Actinomycetota</taxon>
        <taxon>Actinomycetes</taxon>
        <taxon>Kitasatosporales</taxon>
        <taxon>Streptomycetaceae</taxon>
        <taxon>Streptomyces</taxon>
    </lineage>
</organism>
<comment type="caution">
    <text evidence="2">The sequence shown here is derived from an EMBL/GenBank/DDBJ whole genome shotgun (WGS) entry which is preliminary data.</text>
</comment>
<evidence type="ECO:0000256" key="1">
    <source>
        <dbReference type="SAM" id="MobiDB-lite"/>
    </source>
</evidence>
<keyword evidence="3" id="KW-1185">Reference proteome</keyword>
<sequence>MAADNDRRAARLAKQIGAFAERRGGGAEGQIAHVGQAGFRITLVGADGGWGDLMAPSLDVAKDAVERAGVTLKESFDSEMAARVRTGPYEWKRMAGIQIGGPANPTGAPDSAEPSATTTASA</sequence>
<proteinExistence type="predicted"/>
<reference evidence="2 3" key="1">
    <citation type="journal article" date="2019" name="Int. J. Syst. Evol. Microbiol.">
        <title>The Global Catalogue of Microorganisms (GCM) 10K type strain sequencing project: providing services to taxonomists for standard genome sequencing and annotation.</title>
        <authorList>
            <consortium name="The Broad Institute Genomics Platform"/>
            <consortium name="The Broad Institute Genome Sequencing Center for Infectious Disease"/>
            <person name="Wu L."/>
            <person name="Ma J."/>
        </authorList>
    </citation>
    <scope>NUCLEOTIDE SEQUENCE [LARGE SCALE GENOMIC DNA]</scope>
    <source>
        <strain evidence="2 3">JCM 16373</strain>
    </source>
</reference>
<gene>
    <name evidence="2" type="ORF">GCM10009863_50250</name>
</gene>
<evidence type="ECO:0000313" key="2">
    <source>
        <dbReference type="EMBL" id="GAA2628977.1"/>
    </source>
</evidence>
<dbReference type="RefSeq" id="WP_344568719.1">
    <property type="nucleotide sequence ID" value="NZ_BAAARJ010000018.1"/>
</dbReference>
<feature type="region of interest" description="Disordered" evidence="1">
    <location>
        <begin position="97"/>
        <end position="122"/>
    </location>
</feature>